<evidence type="ECO:0000313" key="3">
    <source>
        <dbReference type="EMBL" id="CAF2143524.1"/>
    </source>
</evidence>
<feature type="domain" description="DNA helicase Pif1-like DEAD-box helicase" evidence="2">
    <location>
        <begin position="157"/>
        <end position="344"/>
    </location>
</feature>
<keyword evidence="1" id="KW-0233">DNA recombination</keyword>
<keyword evidence="1" id="KW-0067">ATP-binding</keyword>
<comment type="catalytic activity">
    <reaction evidence="1">
        <text>ATP + H2O = ADP + phosphate + H(+)</text>
        <dbReference type="Rhea" id="RHEA:13065"/>
        <dbReference type="ChEBI" id="CHEBI:15377"/>
        <dbReference type="ChEBI" id="CHEBI:15378"/>
        <dbReference type="ChEBI" id="CHEBI:30616"/>
        <dbReference type="ChEBI" id="CHEBI:43474"/>
        <dbReference type="ChEBI" id="CHEBI:456216"/>
        <dbReference type="EC" id="5.6.2.3"/>
    </reaction>
</comment>
<evidence type="ECO:0000313" key="4">
    <source>
        <dbReference type="Proteomes" id="UP000663887"/>
    </source>
</evidence>
<reference evidence="3" key="1">
    <citation type="submission" date="2021-02" db="EMBL/GenBank/DDBJ databases">
        <authorList>
            <person name="Nowell W R."/>
        </authorList>
    </citation>
    <scope>NUCLEOTIDE SEQUENCE</scope>
</reference>
<accession>A0A816X9C7</accession>
<dbReference type="GO" id="GO:0006310">
    <property type="term" value="P:DNA recombination"/>
    <property type="evidence" value="ECO:0007669"/>
    <property type="project" value="UniProtKB-KW"/>
</dbReference>
<dbReference type="InterPro" id="IPR051055">
    <property type="entry name" value="PIF1_helicase"/>
</dbReference>
<organism evidence="3 4">
    <name type="scientific">Rotaria magnacalcarata</name>
    <dbReference type="NCBI Taxonomy" id="392030"/>
    <lineage>
        <taxon>Eukaryota</taxon>
        <taxon>Metazoa</taxon>
        <taxon>Spiralia</taxon>
        <taxon>Gnathifera</taxon>
        <taxon>Rotifera</taxon>
        <taxon>Eurotatoria</taxon>
        <taxon>Bdelloidea</taxon>
        <taxon>Philodinida</taxon>
        <taxon>Philodinidae</taxon>
        <taxon>Rotaria</taxon>
    </lineage>
</organism>
<dbReference type="EMBL" id="CAJNRG010012820">
    <property type="protein sequence ID" value="CAF2143524.1"/>
    <property type="molecule type" value="Genomic_DNA"/>
</dbReference>
<comment type="similarity">
    <text evidence="1">Belongs to the helicase family.</text>
</comment>
<dbReference type="EC" id="5.6.2.3" evidence="1"/>
<name>A0A816X9C7_9BILA</name>
<keyword evidence="1" id="KW-0547">Nucleotide-binding</keyword>
<dbReference type="GO" id="GO:0005524">
    <property type="term" value="F:ATP binding"/>
    <property type="evidence" value="ECO:0007669"/>
    <property type="project" value="UniProtKB-KW"/>
</dbReference>
<dbReference type="PANTHER" id="PTHR47642">
    <property type="entry name" value="ATP-DEPENDENT DNA HELICASE"/>
    <property type="match status" value="1"/>
</dbReference>
<dbReference type="Proteomes" id="UP000663887">
    <property type="component" value="Unassembled WGS sequence"/>
</dbReference>
<dbReference type="Pfam" id="PF05970">
    <property type="entry name" value="PIF1"/>
    <property type="match status" value="1"/>
</dbReference>
<sequence length="364" mass="41686">MCRFGSPFELANETHFRTYKEARIMTRGDRDIIMKRLTEESRRIVPYNLQFLKTFRCNHDIQVVTDPWASAEYLFSYVAKDAHMEKNLIYQMSNCTCSSLTEAKTLLLKTGNAVLSHRQVGKVEASWTVLAKFFKQYLAALMIYEESQTRRKNVSKPLPFHIIVNGLAGSGKSYVISIIEQMLTDFCISESAVRNRPHRRKGLLKMAHTGKAALNILGWTIHSALGMRPDNTSTPNAAPSFKIHSLRDRLGDLILIIIDEISLVSNSLFQKVNKRLNEIFETADKSDVYFGNISVLLFGDLAQCEPVAAKQIFWAPAGEIFSLWSHLFRPINFNINMRQGEDRNFFDILCRMRLGIFLLINHKI</sequence>
<dbReference type="AlphaFoldDB" id="A0A816X9C7"/>
<keyword evidence="1" id="KW-0234">DNA repair</keyword>
<evidence type="ECO:0000259" key="2">
    <source>
        <dbReference type="Pfam" id="PF05970"/>
    </source>
</evidence>
<evidence type="ECO:0000256" key="1">
    <source>
        <dbReference type="RuleBase" id="RU363044"/>
    </source>
</evidence>
<keyword evidence="1" id="KW-0347">Helicase</keyword>
<dbReference type="GO" id="GO:0000723">
    <property type="term" value="P:telomere maintenance"/>
    <property type="evidence" value="ECO:0007669"/>
    <property type="project" value="InterPro"/>
</dbReference>
<keyword evidence="1" id="KW-0227">DNA damage</keyword>
<protein>
    <recommendedName>
        <fullName evidence="1">ATP-dependent DNA helicase</fullName>
        <ecNumber evidence="1">5.6.2.3</ecNumber>
    </recommendedName>
</protein>
<comment type="caution">
    <text evidence="3">The sequence shown here is derived from an EMBL/GenBank/DDBJ whole genome shotgun (WGS) entry which is preliminary data.</text>
</comment>
<dbReference type="Gene3D" id="3.40.50.300">
    <property type="entry name" value="P-loop containing nucleotide triphosphate hydrolases"/>
    <property type="match status" value="1"/>
</dbReference>
<dbReference type="GO" id="GO:0043139">
    <property type="term" value="F:5'-3' DNA helicase activity"/>
    <property type="evidence" value="ECO:0007669"/>
    <property type="project" value="UniProtKB-EC"/>
</dbReference>
<dbReference type="GO" id="GO:0006281">
    <property type="term" value="P:DNA repair"/>
    <property type="evidence" value="ECO:0007669"/>
    <property type="project" value="UniProtKB-KW"/>
</dbReference>
<gene>
    <name evidence="3" type="ORF">XDN619_LOCUS27210</name>
</gene>
<comment type="cofactor">
    <cofactor evidence="1">
        <name>Mg(2+)</name>
        <dbReference type="ChEBI" id="CHEBI:18420"/>
    </cofactor>
</comment>
<keyword evidence="1" id="KW-0378">Hydrolase</keyword>
<dbReference type="InterPro" id="IPR027417">
    <property type="entry name" value="P-loop_NTPase"/>
</dbReference>
<dbReference type="PANTHER" id="PTHR47642:SF5">
    <property type="entry name" value="ATP-DEPENDENT DNA HELICASE"/>
    <property type="match status" value="1"/>
</dbReference>
<dbReference type="InterPro" id="IPR010285">
    <property type="entry name" value="DNA_helicase_pif1-like_DEAD"/>
</dbReference>
<dbReference type="GO" id="GO:0016787">
    <property type="term" value="F:hydrolase activity"/>
    <property type="evidence" value="ECO:0007669"/>
    <property type="project" value="UniProtKB-KW"/>
</dbReference>
<proteinExistence type="inferred from homology"/>
<dbReference type="SUPFAM" id="SSF52540">
    <property type="entry name" value="P-loop containing nucleoside triphosphate hydrolases"/>
    <property type="match status" value="1"/>
</dbReference>